<organism evidence="8 9">
    <name type="scientific">Mycena citricolor</name>
    <dbReference type="NCBI Taxonomy" id="2018698"/>
    <lineage>
        <taxon>Eukaryota</taxon>
        <taxon>Fungi</taxon>
        <taxon>Dikarya</taxon>
        <taxon>Basidiomycota</taxon>
        <taxon>Agaricomycotina</taxon>
        <taxon>Agaricomycetes</taxon>
        <taxon>Agaricomycetidae</taxon>
        <taxon>Agaricales</taxon>
        <taxon>Marasmiineae</taxon>
        <taxon>Mycenaceae</taxon>
        <taxon>Mycena</taxon>
    </lineage>
</organism>
<feature type="region of interest" description="Disordered" evidence="6">
    <location>
        <begin position="1"/>
        <end position="73"/>
    </location>
</feature>
<feature type="region of interest" description="Disordered" evidence="6">
    <location>
        <begin position="236"/>
        <end position="264"/>
    </location>
</feature>
<comment type="caution">
    <text evidence="8">The sequence shown here is derived from an EMBL/GenBank/DDBJ whole genome shotgun (WGS) entry which is preliminary data.</text>
</comment>
<name>A0AAD2HUJ0_9AGAR</name>
<evidence type="ECO:0000313" key="8">
    <source>
        <dbReference type="EMBL" id="CAK5281344.1"/>
    </source>
</evidence>
<keyword evidence="2 4" id="KW-0863">Zinc-finger</keyword>
<dbReference type="EMBL" id="CAVNYO010000444">
    <property type="protein sequence ID" value="CAK5281344.1"/>
    <property type="molecule type" value="Genomic_DNA"/>
</dbReference>
<keyword evidence="1" id="KW-0479">Metal-binding</keyword>
<dbReference type="SUPFAM" id="SSF57850">
    <property type="entry name" value="RING/U-box"/>
    <property type="match status" value="1"/>
</dbReference>
<evidence type="ECO:0000313" key="9">
    <source>
        <dbReference type="Proteomes" id="UP001295794"/>
    </source>
</evidence>
<evidence type="ECO:0000256" key="5">
    <source>
        <dbReference type="SAM" id="Coils"/>
    </source>
</evidence>
<accession>A0AAD2HUJ0</accession>
<dbReference type="InterPro" id="IPR001841">
    <property type="entry name" value="Znf_RING"/>
</dbReference>
<dbReference type="GO" id="GO:0008270">
    <property type="term" value="F:zinc ion binding"/>
    <property type="evidence" value="ECO:0007669"/>
    <property type="project" value="UniProtKB-KW"/>
</dbReference>
<keyword evidence="5" id="KW-0175">Coiled coil</keyword>
<dbReference type="Proteomes" id="UP001295794">
    <property type="component" value="Unassembled WGS sequence"/>
</dbReference>
<feature type="coiled-coil region" evidence="5">
    <location>
        <begin position="83"/>
        <end position="110"/>
    </location>
</feature>
<feature type="domain" description="RING-type" evidence="7">
    <location>
        <begin position="126"/>
        <end position="158"/>
    </location>
</feature>
<dbReference type="Pfam" id="PF00097">
    <property type="entry name" value="zf-C3HC4"/>
    <property type="match status" value="1"/>
</dbReference>
<gene>
    <name evidence="8" type="ORF">MYCIT1_LOCUS32395</name>
</gene>
<evidence type="ECO:0000256" key="3">
    <source>
        <dbReference type="ARBA" id="ARBA00022833"/>
    </source>
</evidence>
<evidence type="ECO:0000256" key="1">
    <source>
        <dbReference type="ARBA" id="ARBA00022723"/>
    </source>
</evidence>
<dbReference type="PROSITE" id="PS50089">
    <property type="entry name" value="ZF_RING_2"/>
    <property type="match status" value="1"/>
</dbReference>
<dbReference type="Gene3D" id="3.30.40.10">
    <property type="entry name" value="Zinc/RING finger domain, C3HC4 (zinc finger)"/>
    <property type="match status" value="1"/>
</dbReference>
<reference evidence="8" key="1">
    <citation type="submission" date="2023-11" db="EMBL/GenBank/DDBJ databases">
        <authorList>
            <person name="De Vega J J."/>
            <person name="De Vega J J."/>
        </authorList>
    </citation>
    <scope>NUCLEOTIDE SEQUENCE</scope>
</reference>
<evidence type="ECO:0000256" key="4">
    <source>
        <dbReference type="PROSITE-ProRule" id="PRU00175"/>
    </source>
</evidence>
<protein>
    <recommendedName>
        <fullName evidence="7">RING-type domain-containing protein</fullName>
    </recommendedName>
</protein>
<evidence type="ECO:0000259" key="7">
    <source>
        <dbReference type="PROSITE" id="PS50089"/>
    </source>
</evidence>
<feature type="compositionally biased region" description="Basic residues" evidence="6">
    <location>
        <begin position="1"/>
        <end position="12"/>
    </location>
</feature>
<proteinExistence type="predicted"/>
<evidence type="ECO:0000256" key="6">
    <source>
        <dbReference type="SAM" id="MobiDB-lite"/>
    </source>
</evidence>
<dbReference type="AlphaFoldDB" id="A0AAD2HUJ0"/>
<dbReference type="InterPro" id="IPR013083">
    <property type="entry name" value="Znf_RING/FYVE/PHD"/>
</dbReference>
<dbReference type="InterPro" id="IPR018957">
    <property type="entry name" value="Znf_C3HC4_RING-type"/>
</dbReference>
<keyword evidence="3" id="KW-0862">Zinc</keyword>
<keyword evidence="9" id="KW-1185">Reference proteome</keyword>
<dbReference type="SMART" id="SM00184">
    <property type="entry name" value="RING"/>
    <property type="match status" value="1"/>
</dbReference>
<dbReference type="PROSITE" id="PS00518">
    <property type="entry name" value="ZF_RING_1"/>
    <property type="match status" value="1"/>
</dbReference>
<evidence type="ECO:0000256" key="2">
    <source>
        <dbReference type="ARBA" id="ARBA00022771"/>
    </source>
</evidence>
<dbReference type="InterPro" id="IPR017907">
    <property type="entry name" value="Znf_RING_CS"/>
</dbReference>
<sequence>MSPRTSSKRKRSSGATRSSQDDVPVIISSTPPPAVPAKKPRRPATVRDEVIEISSDEEDTRPRKIGRNNPDQRSQLQQEICALKSKCAKLERVQSELEDARKEIAQLKRPGKIILDAINLDDHICCEICSTTMWKPYILNGCGHTFCLDCLVEWLSTCLAQHMNTHPHERPGVPNLPPAFVYDPRNPVVAAMVAQHHQTSQPQYTCPSCRKAMKSKPTEDFALKALIHTLAAAIGQSDPKEARRRGKGRAVASKGPFDSFFGKE</sequence>